<dbReference type="AlphaFoldDB" id="A0A9N7UQ70"/>
<comment type="caution">
    <text evidence="1">The sequence shown here is derived from an EMBL/GenBank/DDBJ whole genome shotgun (WGS) entry which is preliminary data.</text>
</comment>
<accession>A0A9N7UQ70</accession>
<name>A0A9N7UQ70_PLEPL</name>
<dbReference type="Proteomes" id="UP001153269">
    <property type="component" value="Unassembled WGS sequence"/>
</dbReference>
<evidence type="ECO:0000313" key="1">
    <source>
        <dbReference type="EMBL" id="CAB1434492.1"/>
    </source>
</evidence>
<organism evidence="1 2">
    <name type="scientific">Pleuronectes platessa</name>
    <name type="common">European plaice</name>
    <dbReference type="NCBI Taxonomy" id="8262"/>
    <lineage>
        <taxon>Eukaryota</taxon>
        <taxon>Metazoa</taxon>
        <taxon>Chordata</taxon>
        <taxon>Craniata</taxon>
        <taxon>Vertebrata</taxon>
        <taxon>Euteleostomi</taxon>
        <taxon>Actinopterygii</taxon>
        <taxon>Neopterygii</taxon>
        <taxon>Teleostei</taxon>
        <taxon>Neoteleostei</taxon>
        <taxon>Acanthomorphata</taxon>
        <taxon>Carangaria</taxon>
        <taxon>Pleuronectiformes</taxon>
        <taxon>Pleuronectoidei</taxon>
        <taxon>Pleuronectidae</taxon>
        <taxon>Pleuronectes</taxon>
    </lineage>
</organism>
<dbReference type="EMBL" id="CADEAL010001668">
    <property type="protein sequence ID" value="CAB1434492.1"/>
    <property type="molecule type" value="Genomic_DNA"/>
</dbReference>
<evidence type="ECO:0000313" key="2">
    <source>
        <dbReference type="Proteomes" id="UP001153269"/>
    </source>
</evidence>
<reference evidence="1" key="1">
    <citation type="submission" date="2020-03" db="EMBL/GenBank/DDBJ databases">
        <authorList>
            <person name="Weist P."/>
        </authorList>
    </citation>
    <scope>NUCLEOTIDE SEQUENCE</scope>
</reference>
<sequence>MTKAKNPTLSVGVTTSSLVVKSQTPPQFVSGPRTNTWGSWGRRSGGSAVVDAAHWREEEGGGGGGAALLQMRRRKRSAVVPWSDLISVCLSPVTELLLLLLLEETGAAIRTSCLHSETLFKLLILFWRGRLFGGFYARRRARDWNVKTVTVPRCERMEKHKVLDQLLMELHRFLLILDKETLSGNATVQKGLLADILHSYRASNGKEGELRIIDC</sequence>
<proteinExistence type="predicted"/>
<gene>
    <name evidence="1" type="ORF">PLEPLA_LOCUS22536</name>
</gene>
<keyword evidence="2" id="KW-1185">Reference proteome</keyword>
<protein>
    <submittedName>
        <fullName evidence="1">Uncharacterized protein</fullName>
    </submittedName>
</protein>